<gene>
    <name evidence="2" type="ORF">DD95_00700</name>
</gene>
<feature type="region of interest" description="Disordered" evidence="1">
    <location>
        <begin position="1"/>
        <end position="31"/>
    </location>
</feature>
<evidence type="ECO:0000313" key="3">
    <source>
        <dbReference type="Proteomes" id="UP000054461"/>
    </source>
</evidence>
<dbReference type="AlphaFoldDB" id="A0A6C8WXK9"/>
<dbReference type="EMBL" id="JYVU01000003">
    <property type="protein sequence ID" value="KTZ15563.1"/>
    <property type="molecule type" value="Genomic_DNA"/>
</dbReference>
<feature type="compositionally biased region" description="Basic and acidic residues" evidence="1">
    <location>
        <begin position="22"/>
        <end position="31"/>
    </location>
</feature>
<name>A0A6C8WXK9_SALTM</name>
<evidence type="ECO:0000313" key="2">
    <source>
        <dbReference type="EMBL" id="KTZ15563.1"/>
    </source>
</evidence>
<evidence type="ECO:0000256" key="1">
    <source>
        <dbReference type="SAM" id="MobiDB-lite"/>
    </source>
</evidence>
<accession>A0A6C8WXK9</accession>
<dbReference type="Proteomes" id="UP000054461">
    <property type="component" value="Unassembled WGS sequence"/>
</dbReference>
<protein>
    <submittedName>
        <fullName evidence="2">Uncharacterized protein</fullName>
    </submittedName>
</protein>
<feature type="compositionally biased region" description="Basic residues" evidence="1">
    <location>
        <begin position="1"/>
        <end position="11"/>
    </location>
</feature>
<comment type="caution">
    <text evidence="2">The sequence shown here is derived from an EMBL/GenBank/DDBJ whole genome shotgun (WGS) entry which is preliminary data.</text>
</comment>
<reference evidence="2 3" key="1">
    <citation type="submission" date="2014-09" db="EMBL/GenBank/DDBJ databases">
        <title>Salmonella Genotype and Phenotype Association.</title>
        <authorList>
            <person name="Chen Y."/>
            <person name="Folster J."/>
            <person name="Ayers S."/>
            <person name="Kabera C."/>
            <person name="Li C."/>
            <person name="Mukherjee S."/>
            <person name="Lam C."/>
            <person name="Zhao S."/>
            <person name="McDermott P."/>
        </authorList>
    </citation>
    <scope>NUCLEOTIDE SEQUENCE [LARGE SCALE GENOMIC DNA]</scope>
    <source>
        <strain evidence="2 3">CVM N32045</strain>
    </source>
</reference>
<organism evidence="2 3">
    <name type="scientific">Salmonella typhimurium</name>
    <dbReference type="NCBI Taxonomy" id="90371"/>
    <lineage>
        <taxon>Bacteria</taxon>
        <taxon>Pseudomonadati</taxon>
        <taxon>Pseudomonadota</taxon>
        <taxon>Gammaproteobacteria</taxon>
        <taxon>Enterobacterales</taxon>
        <taxon>Enterobacteriaceae</taxon>
        <taxon>Salmonella</taxon>
    </lineage>
</organism>
<proteinExistence type="predicted"/>
<sequence>MSGRCSTRKRWSLNDRSGSGRTMDRRCNKPDKTGLSANICGESRCHSPVCMAMHSGEIYQAQAARFTGELTVFFSGLTAHSR</sequence>